<evidence type="ECO:0000256" key="5">
    <source>
        <dbReference type="ARBA" id="ARBA00022917"/>
    </source>
</evidence>
<keyword evidence="4" id="KW-0547">Nucleotide-binding</keyword>
<dbReference type="InterPro" id="IPR029459">
    <property type="entry name" value="EFTU-type"/>
</dbReference>
<dbReference type="GO" id="GO:0003924">
    <property type="term" value="F:GTPase activity"/>
    <property type="evidence" value="ECO:0007669"/>
    <property type="project" value="InterPro"/>
</dbReference>
<dbReference type="InterPro" id="IPR000178">
    <property type="entry name" value="TF_IF2_bacterial-like"/>
</dbReference>
<dbReference type="GO" id="GO:0005737">
    <property type="term" value="C:cytoplasm"/>
    <property type="evidence" value="ECO:0007669"/>
    <property type="project" value="UniProtKB-UniRule"/>
</dbReference>
<evidence type="ECO:0000256" key="6">
    <source>
        <dbReference type="ARBA" id="ARBA00023134"/>
    </source>
</evidence>
<dbReference type="Gene3D" id="3.40.50.300">
    <property type="entry name" value="P-loop containing nucleotide triphosphate hydrolases"/>
    <property type="match status" value="1"/>
</dbReference>
<proteinExistence type="inferred from homology"/>
<dbReference type="PANTHER" id="PTHR43381">
    <property type="entry name" value="TRANSLATION INITIATION FACTOR IF-2-RELATED"/>
    <property type="match status" value="1"/>
</dbReference>
<dbReference type="FunFam" id="3.40.50.300:FF:000019">
    <property type="entry name" value="Translation initiation factor IF-2"/>
    <property type="match status" value="1"/>
</dbReference>
<evidence type="ECO:0000256" key="3">
    <source>
        <dbReference type="ARBA" id="ARBA00022540"/>
    </source>
</evidence>
<dbReference type="GO" id="GO:0005525">
    <property type="term" value="F:GTP binding"/>
    <property type="evidence" value="ECO:0007669"/>
    <property type="project" value="UniProtKB-KW"/>
</dbReference>
<dbReference type="InterPro" id="IPR053905">
    <property type="entry name" value="EF-G-like_DII"/>
</dbReference>
<dbReference type="Pfam" id="PF22042">
    <property type="entry name" value="EF-G_D2"/>
    <property type="match status" value="1"/>
</dbReference>
<dbReference type="FunFam" id="2.40.30.10:FF:000008">
    <property type="entry name" value="Translation initiation factor IF-2"/>
    <property type="match status" value="1"/>
</dbReference>
<evidence type="ECO:0000256" key="4">
    <source>
        <dbReference type="ARBA" id="ARBA00022741"/>
    </source>
</evidence>
<dbReference type="InterPro" id="IPR023115">
    <property type="entry name" value="TIF_IF2_dom3"/>
</dbReference>
<dbReference type="PANTHER" id="PTHR43381:SF5">
    <property type="entry name" value="TR-TYPE G DOMAIN-CONTAINING PROTEIN"/>
    <property type="match status" value="1"/>
</dbReference>
<protein>
    <recommendedName>
        <fullName evidence="2 7">Translation initiation factor IF-2</fullName>
    </recommendedName>
</protein>
<dbReference type="EMBL" id="MHNB01000014">
    <property type="protein sequence ID" value="OGZ37216.1"/>
    <property type="molecule type" value="Genomic_DNA"/>
</dbReference>
<name>A0A1G2FGN2_9BACT</name>
<evidence type="ECO:0000259" key="9">
    <source>
        <dbReference type="PROSITE" id="PS51722"/>
    </source>
</evidence>
<dbReference type="InterPro" id="IPR044145">
    <property type="entry name" value="IF2_II"/>
</dbReference>
<evidence type="ECO:0000256" key="2">
    <source>
        <dbReference type="ARBA" id="ARBA00020675"/>
    </source>
</evidence>
<dbReference type="Pfam" id="PF11987">
    <property type="entry name" value="IF-2"/>
    <property type="match status" value="1"/>
</dbReference>
<comment type="caution">
    <text evidence="10">The sequence shown here is derived from an EMBL/GenBank/DDBJ whole genome shotgun (WGS) entry which is preliminary data.</text>
</comment>
<feature type="domain" description="Tr-type G" evidence="9">
    <location>
        <begin position="14"/>
        <end position="183"/>
    </location>
</feature>
<dbReference type="Gene3D" id="3.40.50.10050">
    <property type="entry name" value="Translation initiation factor IF- 2, domain 3"/>
    <property type="match status" value="1"/>
</dbReference>
<dbReference type="STRING" id="1801997.A3J64_03255"/>
<evidence type="ECO:0000256" key="8">
    <source>
        <dbReference type="RuleBase" id="RU000644"/>
    </source>
</evidence>
<dbReference type="SUPFAM" id="SSF52540">
    <property type="entry name" value="P-loop containing nucleoside triphosphate hydrolases"/>
    <property type="match status" value="1"/>
</dbReference>
<evidence type="ECO:0000256" key="7">
    <source>
        <dbReference type="NCBIfam" id="TIGR00487"/>
    </source>
</evidence>
<dbReference type="Gene3D" id="2.40.30.10">
    <property type="entry name" value="Translation factors"/>
    <property type="match status" value="2"/>
</dbReference>
<reference evidence="10 11" key="1">
    <citation type="journal article" date="2016" name="Nat. Commun.">
        <title>Thousands of microbial genomes shed light on interconnected biogeochemical processes in an aquifer system.</title>
        <authorList>
            <person name="Anantharaman K."/>
            <person name="Brown C.T."/>
            <person name="Hug L.A."/>
            <person name="Sharon I."/>
            <person name="Castelle C.J."/>
            <person name="Probst A.J."/>
            <person name="Thomas B.C."/>
            <person name="Singh A."/>
            <person name="Wilkins M.J."/>
            <person name="Karaoz U."/>
            <person name="Brodie E.L."/>
            <person name="Williams K.H."/>
            <person name="Hubbard S.S."/>
            <person name="Banfield J.F."/>
        </authorList>
    </citation>
    <scope>NUCLEOTIDE SEQUENCE [LARGE SCALE GENOMIC DNA]</scope>
</reference>
<dbReference type="PROSITE" id="PS51722">
    <property type="entry name" value="G_TR_2"/>
    <property type="match status" value="1"/>
</dbReference>
<dbReference type="SUPFAM" id="SSF50447">
    <property type="entry name" value="Translation proteins"/>
    <property type="match status" value="2"/>
</dbReference>
<dbReference type="SUPFAM" id="SSF52156">
    <property type="entry name" value="Initiation factor IF2/eIF5b, domain 3"/>
    <property type="match status" value="1"/>
</dbReference>
<evidence type="ECO:0000256" key="1">
    <source>
        <dbReference type="ARBA" id="ARBA00007733"/>
    </source>
</evidence>
<dbReference type="InterPro" id="IPR027417">
    <property type="entry name" value="P-loop_NTPase"/>
</dbReference>
<dbReference type="InterPro" id="IPR009000">
    <property type="entry name" value="Transl_B-barrel_sf"/>
</dbReference>
<organism evidence="10 11">
    <name type="scientific">Candidatus Portnoybacteria bacterium RIFCSPHIGHO2_12_FULL_38_9</name>
    <dbReference type="NCBI Taxonomy" id="1801997"/>
    <lineage>
        <taxon>Bacteria</taxon>
        <taxon>Candidatus Portnoyibacteriota</taxon>
    </lineage>
</organism>
<sequence>MKKTPQKKQGNTEIRPPVVVILGHVDHGKTSILDYIRKTHLAEKEAGGITQHIGAYQIEHQNKTIIFIDTPGHEAFSAMRSRGAKVADIAVLVVAAEEGIKPQTKEAIKHIKRAGLPLIVALNKIDKKEAQPEKVKRELKDADVIVESLGGQTPSINVSAKTGQGLDELLEMISLIAEMEELKSQSDKPADGVIIESRLDHLRGPTATILIKDGTLKNTDIIGAASAYGRIKVMEDFQGKAIQKAGPSAPVIITGFNQVPQIGEKFNVFEKASAAQEKIEQKAAKRKEDKEVFFIPADKKVLNIILKADVHGSLEAIRESLQVIPQEEVILRVLKAEVGEVNETDIKLAQSGQAKIIGFRIKAGSKINQIAQQQKVKILTFEIIYELIQKARELMSGLLPPEIIKNVLGRLKVLALFPPKKGRQIVGGKVMSGRIKRGTLIEVKREDKKIGQGKLLQLQHNKKEAEEAAKGQECGIMFEGEAIIEKGDILEVYEEEKKKRELPGSDPKETTL</sequence>
<dbReference type="CDD" id="cd01887">
    <property type="entry name" value="IF2_eIF5B"/>
    <property type="match status" value="1"/>
</dbReference>
<keyword evidence="5 8" id="KW-0648">Protein biosynthesis</keyword>
<dbReference type="InterPro" id="IPR015760">
    <property type="entry name" value="TIF_IF2"/>
</dbReference>
<evidence type="ECO:0000313" key="10">
    <source>
        <dbReference type="EMBL" id="OGZ37216.1"/>
    </source>
</evidence>
<dbReference type="Pfam" id="PF14578">
    <property type="entry name" value="GTP_EFTU_D4"/>
    <property type="match status" value="1"/>
</dbReference>
<evidence type="ECO:0000313" key="11">
    <source>
        <dbReference type="Proteomes" id="UP000177061"/>
    </source>
</evidence>
<dbReference type="InterPro" id="IPR036925">
    <property type="entry name" value="TIF_IF2_dom3_sf"/>
</dbReference>
<dbReference type="InterPro" id="IPR000795">
    <property type="entry name" value="T_Tr_GTP-bd_dom"/>
</dbReference>
<comment type="similarity">
    <text evidence="1 8">Belongs to the TRAFAC class translation factor GTPase superfamily. Classic translation factor GTPase family. IF-2 subfamily.</text>
</comment>
<dbReference type="Proteomes" id="UP000177061">
    <property type="component" value="Unassembled WGS sequence"/>
</dbReference>
<dbReference type="FunFam" id="3.40.50.10050:FF:000001">
    <property type="entry name" value="Translation initiation factor IF-2"/>
    <property type="match status" value="1"/>
</dbReference>
<accession>A0A1G2FGN2</accession>
<dbReference type="GO" id="GO:0003743">
    <property type="term" value="F:translation initiation factor activity"/>
    <property type="evidence" value="ECO:0007669"/>
    <property type="project" value="UniProtKB-UniRule"/>
</dbReference>
<dbReference type="AlphaFoldDB" id="A0A1G2FGN2"/>
<dbReference type="CDD" id="cd03702">
    <property type="entry name" value="IF2_mtIF2_II"/>
    <property type="match status" value="1"/>
</dbReference>
<dbReference type="NCBIfam" id="TIGR00231">
    <property type="entry name" value="small_GTP"/>
    <property type="match status" value="1"/>
</dbReference>
<comment type="function">
    <text evidence="8">One of the essential components for the initiation of protein synthesis. Protects formylmethionyl-tRNA from spontaneous hydrolysis and promotes its binding to the 30S ribosomal subunits. Also involved in the hydrolysis of GTP during the formation of the 70S ribosomal complex.</text>
</comment>
<dbReference type="Pfam" id="PF00009">
    <property type="entry name" value="GTP_EFTU"/>
    <property type="match status" value="1"/>
</dbReference>
<dbReference type="InterPro" id="IPR005225">
    <property type="entry name" value="Small_GTP-bd"/>
</dbReference>
<keyword evidence="6" id="KW-0342">GTP-binding</keyword>
<keyword evidence="3 8" id="KW-0396">Initiation factor</keyword>
<dbReference type="NCBIfam" id="TIGR00487">
    <property type="entry name" value="IF-2"/>
    <property type="match status" value="1"/>
</dbReference>
<gene>
    <name evidence="10" type="ORF">A3J64_03255</name>
</gene>